<dbReference type="RefSeq" id="WP_097587905.1">
    <property type="nucleotide sequence ID" value="NZ_NWTC01000039.1"/>
</dbReference>
<keyword evidence="1" id="KW-0812">Transmembrane</keyword>
<name>A0A2A6LPN7_RHIFR</name>
<evidence type="ECO:0000313" key="2">
    <source>
        <dbReference type="EMBL" id="PDT44172.1"/>
    </source>
</evidence>
<proteinExistence type="predicted"/>
<sequence length="61" mass="6598">MRVRDVHNKPEQNASTALPIGLLLLSIGAIVAYLAIGEAWLENKTETVVSTPQTSDLPTPR</sequence>
<keyword evidence="1" id="KW-0472">Membrane</keyword>
<gene>
    <name evidence="2" type="ORF">CO661_30750</name>
</gene>
<organism evidence="2 3">
    <name type="scientific">Rhizobium fredii</name>
    <name type="common">Sinorhizobium fredii</name>
    <dbReference type="NCBI Taxonomy" id="380"/>
    <lineage>
        <taxon>Bacteria</taxon>
        <taxon>Pseudomonadati</taxon>
        <taxon>Pseudomonadota</taxon>
        <taxon>Alphaproteobacteria</taxon>
        <taxon>Hyphomicrobiales</taxon>
        <taxon>Rhizobiaceae</taxon>
        <taxon>Sinorhizobium/Ensifer group</taxon>
        <taxon>Sinorhizobium</taxon>
    </lineage>
</organism>
<accession>A0A2A6LPN7</accession>
<evidence type="ECO:0000256" key="1">
    <source>
        <dbReference type="SAM" id="Phobius"/>
    </source>
</evidence>
<protein>
    <submittedName>
        <fullName evidence="2">Uncharacterized protein</fullName>
    </submittedName>
</protein>
<comment type="caution">
    <text evidence="2">The sequence shown here is derived from an EMBL/GenBank/DDBJ whole genome shotgun (WGS) entry which is preliminary data.</text>
</comment>
<reference evidence="2 3" key="1">
    <citation type="submission" date="2017-09" db="EMBL/GenBank/DDBJ databases">
        <title>Comparative genomics of rhizobia isolated from Phaseolus vulgaris in China.</title>
        <authorList>
            <person name="Tong W."/>
        </authorList>
    </citation>
    <scope>NUCLEOTIDE SEQUENCE [LARGE SCALE GENOMIC DNA]</scope>
    <source>
        <strain evidence="2 3">PCH1</strain>
    </source>
</reference>
<dbReference type="Proteomes" id="UP000220353">
    <property type="component" value="Unassembled WGS sequence"/>
</dbReference>
<evidence type="ECO:0000313" key="3">
    <source>
        <dbReference type="Proteomes" id="UP000220353"/>
    </source>
</evidence>
<dbReference type="AlphaFoldDB" id="A0A2A6LPN7"/>
<feature type="transmembrane region" description="Helical" evidence="1">
    <location>
        <begin position="16"/>
        <end position="36"/>
    </location>
</feature>
<dbReference type="EMBL" id="NWTC01000039">
    <property type="protein sequence ID" value="PDT44172.1"/>
    <property type="molecule type" value="Genomic_DNA"/>
</dbReference>
<keyword evidence="1" id="KW-1133">Transmembrane helix</keyword>